<protein>
    <submittedName>
        <fullName evidence="2">Uncharacterized protein</fullName>
    </submittedName>
</protein>
<evidence type="ECO:0000313" key="2">
    <source>
        <dbReference type="EMBL" id="MED6185234.1"/>
    </source>
</evidence>
<name>A0ABU6WIT8_9FABA</name>
<evidence type="ECO:0000256" key="1">
    <source>
        <dbReference type="SAM" id="MobiDB-lite"/>
    </source>
</evidence>
<evidence type="ECO:0000313" key="3">
    <source>
        <dbReference type="Proteomes" id="UP001341840"/>
    </source>
</evidence>
<keyword evidence="3" id="KW-1185">Reference proteome</keyword>
<dbReference type="EMBL" id="JASCZI010181668">
    <property type="protein sequence ID" value="MED6185234.1"/>
    <property type="molecule type" value="Genomic_DNA"/>
</dbReference>
<sequence>MVGTKPRRRLPKIGTDELLWRRGCVRTGELGQLRDELMSSFGGEDVFGRERYSSVSTRTRGMYFKDRRGVDLQGHSDVQVSYSSSRISTPEQLAPHANCSGVEMRDEL</sequence>
<comment type="caution">
    <text evidence="2">The sequence shown here is derived from an EMBL/GenBank/DDBJ whole genome shotgun (WGS) entry which is preliminary data.</text>
</comment>
<organism evidence="2 3">
    <name type="scientific">Stylosanthes scabra</name>
    <dbReference type="NCBI Taxonomy" id="79078"/>
    <lineage>
        <taxon>Eukaryota</taxon>
        <taxon>Viridiplantae</taxon>
        <taxon>Streptophyta</taxon>
        <taxon>Embryophyta</taxon>
        <taxon>Tracheophyta</taxon>
        <taxon>Spermatophyta</taxon>
        <taxon>Magnoliopsida</taxon>
        <taxon>eudicotyledons</taxon>
        <taxon>Gunneridae</taxon>
        <taxon>Pentapetalae</taxon>
        <taxon>rosids</taxon>
        <taxon>fabids</taxon>
        <taxon>Fabales</taxon>
        <taxon>Fabaceae</taxon>
        <taxon>Papilionoideae</taxon>
        <taxon>50 kb inversion clade</taxon>
        <taxon>dalbergioids sensu lato</taxon>
        <taxon>Dalbergieae</taxon>
        <taxon>Pterocarpus clade</taxon>
        <taxon>Stylosanthes</taxon>
    </lineage>
</organism>
<gene>
    <name evidence="2" type="ORF">PIB30_055053</name>
</gene>
<feature type="region of interest" description="Disordered" evidence="1">
    <location>
        <begin position="83"/>
        <end position="108"/>
    </location>
</feature>
<accession>A0ABU6WIT8</accession>
<reference evidence="2 3" key="1">
    <citation type="journal article" date="2023" name="Plants (Basel)">
        <title>Bridging the Gap: Combining Genomics and Transcriptomics Approaches to Understand Stylosanthes scabra, an Orphan Legume from the Brazilian Caatinga.</title>
        <authorList>
            <person name="Ferreira-Neto J.R.C."/>
            <person name="da Silva M.D."/>
            <person name="Binneck E."/>
            <person name="de Melo N.F."/>
            <person name="da Silva R.H."/>
            <person name="de Melo A.L.T.M."/>
            <person name="Pandolfi V."/>
            <person name="Bustamante F.O."/>
            <person name="Brasileiro-Vidal A.C."/>
            <person name="Benko-Iseppon A.M."/>
        </authorList>
    </citation>
    <scope>NUCLEOTIDE SEQUENCE [LARGE SCALE GENOMIC DNA]</scope>
    <source>
        <tissue evidence="2">Leaves</tissue>
    </source>
</reference>
<proteinExistence type="predicted"/>
<dbReference type="Proteomes" id="UP001341840">
    <property type="component" value="Unassembled WGS sequence"/>
</dbReference>